<evidence type="ECO:0000259" key="6">
    <source>
        <dbReference type="Pfam" id="PF03865"/>
    </source>
</evidence>
<keyword evidence="3" id="KW-0998">Cell outer membrane</keyword>
<dbReference type="Pfam" id="PF03865">
    <property type="entry name" value="ShlB"/>
    <property type="match status" value="1"/>
</dbReference>
<evidence type="ECO:0000313" key="9">
    <source>
        <dbReference type="Proteomes" id="UP000323646"/>
    </source>
</evidence>
<keyword evidence="5" id="KW-0732">Signal</keyword>
<dbReference type="OrthoDB" id="596066at2"/>
<dbReference type="AlphaFoldDB" id="A0A5D6VXD8"/>
<evidence type="ECO:0000256" key="2">
    <source>
        <dbReference type="ARBA" id="ARBA00022692"/>
    </source>
</evidence>
<dbReference type="PANTHER" id="PTHR34597:SF1">
    <property type="entry name" value="HEME_HEMOPEXIN TRANSPORTER PROTEIN HUXB"/>
    <property type="match status" value="1"/>
</dbReference>
<dbReference type="PANTHER" id="PTHR34597">
    <property type="entry name" value="SLR1661 PROTEIN"/>
    <property type="match status" value="1"/>
</dbReference>
<dbReference type="InterPro" id="IPR005565">
    <property type="entry name" value="Hemolysn_activator_HlyB_C"/>
</dbReference>
<feature type="chain" id="PRO_5022682616" evidence="5">
    <location>
        <begin position="29"/>
        <end position="561"/>
    </location>
</feature>
<organism evidence="8 9">
    <name type="scientific">Selenomonas ruminis</name>
    <dbReference type="NCBI Taxonomy" id="2593411"/>
    <lineage>
        <taxon>Bacteria</taxon>
        <taxon>Bacillati</taxon>
        <taxon>Bacillota</taxon>
        <taxon>Negativicutes</taxon>
        <taxon>Selenomonadales</taxon>
        <taxon>Selenomonadaceae</taxon>
        <taxon>Selenomonas</taxon>
    </lineage>
</organism>
<evidence type="ECO:0000256" key="3">
    <source>
        <dbReference type="ARBA" id="ARBA00023237"/>
    </source>
</evidence>
<dbReference type="Gene3D" id="3.10.20.310">
    <property type="entry name" value="membrane protein fhac"/>
    <property type="match status" value="1"/>
</dbReference>
<feature type="domain" description="Polypeptide-transport-associated ShlB-type" evidence="7">
    <location>
        <begin position="67"/>
        <end position="142"/>
    </location>
</feature>
<reference evidence="8 9" key="1">
    <citation type="submission" date="2019-08" db="EMBL/GenBank/DDBJ databases">
        <title>Selenomonas sp. mPRGC5 and Selenomonas sp. mPRGC8 isolated from ruminal fluid of dairy goat (Capra hircus).</title>
        <authorList>
            <person name="Poothong S."/>
            <person name="Nuengjamnong C."/>
            <person name="Tanasupawat S."/>
        </authorList>
    </citation>
    <scope>NUCLEOTIDE SEQUENCE [LARGE SCALE GENOMIC DNA]</scope>
    <source>
        <strain evidence="9">mPRGC5</strain>
    </source>
</reference>
<gene>
    <name evidence="8" type="ORF">FZ040_11955</name>
</gene>
<feature type="domain" description="Haemolysin activator HlyB C-terminal" evidence="6">
    <location>
        <begin position="204"/>
        <end position="500"/>
    </location>
</feature>
<evidence type="ECO:0000313" key="8">
    <source>
        <dbReference type="EMBL" id="TYZ20326.1"/>
    </source>
</evidence>
<keyword evidence="9" id="KW-1185">Reference proteome</keyword>
<comment type="caution">
    <text evidence="8">The sequence shown here is derived from an EMBL/GenBank/DDBJ whole genome shotgun (WGS) entry which is preliminary data.</text>
</comment>
<sequence>MKKQWKKQFAASVTAVSILGALSGSAMAASSLSRPGDDVKQQMPAPTAEVQDKTQGQPQLQHEVEFTIGNFTLDAHELYLDKAELTRILQNGMGKNRTMSQLNVTLNSITRYCRQHGYPAAAAYVPAQESSDGMIVIKVIPGRYGQIKLDNQTRMKDKVARGFVNGLKAGEIIRTKNLESALYTLSDVSGTRAVGVLSPGKEFGTSDLTVRIEKSKGSNTILYVENYGSRNSGRYRYGLQHNIYDVGGTGGKASVGTMISNADMHNYYANYEALIGHGGTMLGVGYSRMDYKVGGSMRSLGANGVANTYSVFGSRPLYHFTRSGLTATYGYDYRKLRDDMDMFNDSKRKHSHNIHAGINGFERRDGFTANYGATVTTGTLGFDSADARRTLADGHTEGRFTKGEANVTAIQKLGHRADVMVKGSGQIASRNLDGSEEMYLGGANGVRAYPQGEGSGDEGILGTVETRFYTDVPGLVFSTYIDGGHIWFNNDRSMDRQGSAGSLGQWSSGETLWGWGLGFSYTRANDWFTRLDYARRIGDDPNLSQGAKAKGRTWFMMGKIW</sequence>
<keyword evidence="1" id="KW-1134">Transmembrane beta strand</keyword>
<dbReference type="Pfam" id="PF08479">
    <property type="entry name" value="POTRA_2"/>
    <property type="match status" value="1"/>
</dbReference>
<dbReference type="InterPro" id="IPR051544">
    <property type="entry name" value="TPS_OM_transporter"/>
</dbReference>
<dbReference type="GO" id="GO:0046819">
    <property type="term" value="P:protein secretion by the type V secretion system"/>
    <property type="evidence" value="ECO:0007669"/>
    <property type="project" value="TreeGrafter"/>
</dbReference>
<keyword evidence="2" id="KW-0812">Transmembrane</keyword>
<evidence type="ECO:0000256" key="5">
    <source>
        <dbReference type="SAM" id="SignalP"/>
    </source>
</evidence>
<protein>
    <submittedName>
        <fullName evidence="8">ShlB/FhaC/HecB family hemolysin secretion/activation protein</fullName>
    </submittedName>
</protein>
<feature type="region of interest" description="Disordered" evidence="4">
    <location>
        <begin position="30"/>
        <end position="58"/>
    </location>
</feature>
<evidence type="ECO:0000256" key="4">
    <source>
        <dbReference type="SAM" id="MobiDB-lite"/>
    </source>
</evidence>
<evidence type="ECO:0000259" key="7">
    <source>
        <dbReference type="Pfam" id="PF08479"/>
    </source>
</evidence>
<dbReference type="Proteomes" id="UP000323646">
    <property type="component" value="Unassembled WGS sequence"/>
</dbReference>
<proteinExistence type="predicted"/>
<name>A0A5D6VXD8_9FIRM</name>
<feature type="signal peptide" evidence="5">
    <location>
        <begin position="1"/>
        <end position="28"/>
    </location>
</feature>
<keyword evidence="1" id="KW-0472">Membrane</keyword>
<dbReference type="GO" id="GO:0008320">
    <property type="term" value="F:protein transmembrane transporter activity"/>
    <property type="evidence" value="ECO:0007669"/>
    <property type="project" value="TreeGrafter"/>
</dbReference>
<dbReference type="EMBL" id="VTOY01000015">
    <property type="protein sequence ID" value="TYZ20326.1"/>
    <property type="molecule type" value="Genomic_DNA"/>
</dbReference>
<dbReference type="InterPro" id="IPR013686">
    <property type="entry name" value="Polypept-transport_assoc_ShlB"/>
</dbReference>
<dbReference type="GO" id="GO:0098046">
    <property type="term" value="C:type V protein secretion system complex"/>
    <property type="evidence" value="ECO:0007669"/>
    <property type="project" value="TreeGrafter"/>
</dbReference>
<dbReference type="Gene3D" id="2.40.160.50">
    <property type="entry name" value="membrane protein fhac: a member of the omp85/tpsb transporter family"/>
    <property type="match status" value="1"/>
</dbReference>
<dbReference type="RefSeq" id="WP_149172201.1">
    <property type="nucleotide sequence ID" value="NZ_VTOY01000015.1"/>
</dbReference>
<evidence type="ECO:0000256" key="1">
    <source>
        <dbReference type="ARBA" id="ARBA00022452"/>
    </source>
</evidence>
<accession>A0A5D6VXD8</accession>